<feature type="domain" description="Protein kinase" evidence="4">
    <location>
        <begin position="12"/>
        <end position="292"/>
    </location>
</feature>
<dbReference type="SUPFAM" id="SSF56112">
    <property type="entry name" value="Protein kinase-like (PK-like)"/>
    <property type="match status" value="1"/>
</dbReference>
<dbReference type="GO" id="GO:0005737">
    <property type="term" value="C:cytoplasm"/>
    <property type="evidence" value="ECO:0007669"/>
    <property type="project" value="TreeGrafter"/>
</dbReference>
<dbReference type="PANTHER" id="PTHR24346">
    <property type="entry name" value="MAP/MICROTUBULE AFFINITY-REGULATING KINASE"/>
    <property type="match status" value="1"/>
</dbReference>
<feature type="non-terminal residue" evidence="5">
    <location>
        <position position="724"/>
    </location>
</feature>
<dbReference type="Pfam" id="PF00069">
    <property type="entry name" value="Pkinase"/>
    <property type="match status" value="2"/>
</dbReference>
<dbReference type="SMART" id="SM00220">
    <property type="entry name" value="S_TKc"/>
    <property type="match status" value="1"/>
</dbReference>
<dbReference type="PROSITE" id="PS00108">
    <property type="entry name" value="PROTEIN_KINASE_ST"/>
    <property type="match status" value="1"/>
</dbReference>
<proteinExistence type="predicted"/>
<dbReference type="GO" id="GO:0005524">
    <property type="term" value="F:ATP binding"/>
    <property type="evidence" value="ECO:0007669"/>
    <property type="project" value="UniProtKB-UniRule"/>
</dbReference>
<feature type="binding site" evidence="3">
    <location>
        <position position="51"/>
    </location>
    <ligand>
        <name>ATP</name>
        <dbReference type="ChEBI" id="CHEBI:30616"/>
    </ligand>
</feature>
<dbReference type="Proteomes" id="UP000601435">
    <property type="component" value="Unassembled WGS sequence"/>
</dbReference>
<organism evidence="5 6">
    <name type="scientific">Symbiodinium necroappetens</name>
    <dbReference type="NCBI Taxonomy" id="1628268"/>
    <lineage>
        <taxon>Eukaryota</taxon>
        <taxon>Sar</taxon>
        <taxon>Alveolata</taxon>
        <taxon>Dinophyceae</taxon>
        <taxon>Suessiales</taxon>
        <taxon>Symbiodiniaceae</taxon>
        <taxon>Symbiodinium</taxon>
    </lineage>
</organism>
<name>A0A812IYC7_9DINO</name>
<sequence length="724" mass="81586">VTALQSRLLDHYKLGGVLGEGSFGVVWSCDHIITGEEHAVKMVDKVETPLKDIMREAELIRTLDHPNIVKCFGIFFDNCFVCIVMDKFVGGDVVQALQERTRAERIFPDHTMVHVTRQMAAAIEYVHSRNVVHRDIKGDNFLMDRTDLTCSQCKLALTDFGTACRLEPGRRLHAECGTQPFWSPEFLGVANWTILDPSCRQASGTRPCEGSTQTVSALKTCNDEVDVWALGVLTFGLVTTKFPFKGEGEVRSKQILFPPYVHDECAEMISMMLKKEEGQRASAADILRHPWLDGTRKTTTMLLQTSFLSENSGLDGESFQEAEVDHEVTRRRLSLIDRMQQEHLTMDPAANPTASRRLMNHTKNQFFIQTQDATLYYKWIPSNLLRKQNSLHRFMDGQTETDHSGECLSLSPPDVQLFDKFLREHNIETAKFGVDRAKSLQALAAEVHSGASRLMLDAANYKKLVRVVDVVVLKLYDEQDRLLVDMEEHFSDGRRRPTRRLPGSKKETTENIRQTAERILEETLNLDPALVSFNLHLVINQEEELDSPSYPGLHTVYRKEIVTGTVESEDAELQKKFGLGVDATGWRASERGCTRLLQWMTEEEAVAAYVKVDVESSVSSSLVQAPIGLKEEELTAYLTELKVDVSQYGRQGAKTLKQLSDELVKGEVQVGTDKNGVPVVVSEVVNLCIHDPMRCEMLCQYKQLGSGDCAYEHLSLPCTTRRPD</sequence>
<dbReference type="PANTHER" id="PTHR24346:SF30">
    <property type="entry name" value="MATERNAL EMBRYONIC LEUCINE ZIPPER KINASE"/>
    <property type="match status" value="1"/>
</dbReference>
<evidence type="ECO:0000256" key="1">
    <source>
        <dbReference type="ARBA" id="ARBA00022741"/>
    </source>
</evidence>
<gene>
    <name evidence="5" type="primary">IPL1</name>
    <name evidence="5" type="ORF">SNEC2469_LOCUS741</name>
</gene>
<dbReference type="InterPro" id="IPR015797">
    <property type="entry name" value="NUDIX_hydrolase-like_dom_sf"/>
</dbReference>
<dbReference type="EMBL" id="CAJNJA010004904">
    <property type="protein sequence ID" value="CAE7182146.1"/>
    <property type="molecule type" value="Genomic_DNA"/>
</dbReference>
<keyword evidence="6" id="KW-1185">Reference proteome</keyword>
<evidence type="ECO:0000256" key="3">
    <source>
        <dbReference type="PROSITE-ProRule" id="PRU10141"/>
    </source>
</evidence>
<feature type="non-terminal residue" evidence="5">
    <location>
        <position position="1"/>
    </location>
</feature>
<dbReference type="Gene3D" id="1.10.510.10">
    <property type="entry name" value="Transferase(Phosphotransferase) domain 1"/>
    <property type="match status" value="1"/>
</dbReference>
<keyword evidence="1 3" id="KW-0547">Nucleotide-binding</keyword>
<dbReference type="AlphaFoldDB" id="A0A812IYC7"/>
<dbReference type="PROSITE" id="PS00107">
    <property type="entry name" value="PROTEIN_KINASE_ATP"/>
    <property type="match status" value="1"/>
</dbReference>
<evidence type="ECO:0000313" key="5">
    <source>
        <dbReference type="EMBL" id="CAE7182146.1"/>
    </source>
</evidence>
<accession>A0A812IYC7</accession>
<evidence type="ECO:0000259" key="4">
    <source>
        <dbReference type="PROSITE" id="PS50011"/>
    </source>
</evidence>
<dbReference type="InterPro" id="IPR017441">
    <property type="entry name" value="Protein_kinase_ATP_BS"/>
</dbReference>
<dbReference type="InterPro" id="IPR008271">
    <property type="entry name" value="Ser/Thr_kinase_AS"/>
</dbReference>
<dbReference type="InterPro" id="IPR000719">
    <property type="entry name" value="Prot_kinase_dom"/>
</dbReference>
<evidence type="ECO:0000256" key="2">
    <source>
        <dbReference type="ARBA" id="ARBA00022840"/>
    </source>
</evidence>
<keyword evidence="2 3" id="KW-0067">ATP-binding</keyword>
<dbReference type="InterPro" id="IPR011009">
    <property type="entry name" value="Kinase-like_dom_sf"/>
</dbReference>
<dbReference type="PROSITE" id="PS50011">
    <property type="entry name" value="PROTEIN_KINASE_DOM"/>
    <property type="match status" value="1"/>
</dbReference>
<dbReference type="SUPFAM" id="SSF55811">
    <property type="entry name" value="Nudix"/>
    <property type="match status" value="1"/>
</dbReference>
<dbReference type="OrthoDB" id="65481at2759"/>
<reference evidence="5" key="1">
    <citation type="submission" date="2021-02" db="EMBL/GenBank/DDBJ databases">
        <authorList>
            <person name="Dougan E. K."/>
            <person name="Rhodes N."/>
            <person name="Thang M."/>
            <person name="Chan C."/>
        </authorList>
    </citation>
    <scope>NUCLEOTIDE SEQUENCE</scope>
</reference>
<dbReference type="GO" id="GO:0035556">
    <property type="term" value="P:intracellular signal transduction"/>
    <property type="evidence" value="ECO:0007669"/>
    <property type="project" value="TreeGrafter"/>
</dbReference>
<evidence type="ECO:0000313" key="6">
    <source>
        <dbReference type="Proteomes" id="UP000601435"/>
    </source>
</evidence>
<dbReference type="GO" id="GO:0004674">
    <property type="term" value="F:protein serine/threonine kinase activity"/>
    <property type="evidence" value="ECO:0007669"/>
    <property type="project" value="TreeGrafter"/>
</dbReference>
<protein>
    <submittedName>
        <fullName evidence="5">IPL1 protein</fullName>
    </submittedName>
</protein>
<comment type="caution">
    <text evidence="5">The sequence shown here is derived from an EMBL/GenBank/DDBJ whole genome shotgun (WGS) entry which is preliminary data.</text>
</comment>